<reference evidence="4 5" key="1">
    <citation type="submission" date="2021-07" db="EMBL/GenBank/DDBJ databases">
        <title>Whole genome sequencing of non-tuberculosis mycobacteria type-strains.</title>
        <authorList>
            <person name="Igarashi Y."/>
            <person name="Osugi A."/>
            <person name="Mitarai S."/>
        </authorList>
    </citation>
    <scope>NUCLEOTIDE SEQUENCE [LARGE SCALE GENOMIC DNA]</scope>
    <source>
        <strain evidence="4 5">JCM 16370</strain>
    </source>
</reference>
<keyword evidence="5" id="KW-1185">Reference proteome</keyword>
<dbReference type="PROSITE" id="PS00061">
    <property type="entry name" value="ADH_SHORT"/>
    <property type="match status" value="1"/>
</dbReference>
<feature type="region of interest" description="Disordered" evidence="3">
    <location>
        <begin position="1"/>
        <end position="29"/>
    </location>
</feature>
<comment type="similarity">
    <text evidence="1">Belongs to the short-chain dehydrogenases/reductases (SDR) family.</text>
</comment>
<dbReference type="InterPro" id="IPR020904">
    <property type="entry name" value="Sc_DH/Rdtase_CS"/>
</dbReference>
<evidence type="ECO:0000256" key="2">
    <source>
        <dbReference type="ARBA" id="ARBA00023002"/>
    </source>
</evidence>
<protein>
    <submittedName>
        <fullName evidence="4">SDR family oxidoreductase</fullName>
    </submittedName>
</protein>
<evidence type="ECO:0000256" key="1">
    <source>
        <dbReference type="ARBA" id="ARBA00006484"/>
    </source>
</evidence>
<gene>
    <name evidence="4" type="ORF">K0O64_05135</name>
</gene>
<dbReference type="PRINTS" id="PR00080">
    <property type="entry name" value="SDRFAMILY"/>
</dbReference>
<dbReference type="EMBL" id="CP080333">
    <property type="protein sequence ID" value="QYL17937.1"/>
    <property type="molecule type" value="Genomic_DNA"/>
</dbReference>
<dbReference type="InterPro" id="IPR002347">
    <property type="entry name" value="SDR_fam"/>
</dbReference>
<dbReference type="PRINTS" id="PR00081">
    <property type="entry name" value="GDHRDH"/>
</dbReference>
<dbReference type="CDD" id="cd05233">
    <property type="entry name" value="SDR_c"/>
    <property type="match status" value="1"/>
</dbReference>
<dbReference type="InterPro" id="IPR036291">
    <property type="entry name" value="NAD(P)-bd_dom_sf"/>
</dbReference>
<name>A0ABX8VK65_9MYCO</name>
<evidence type="ECO:0000313" key="4">
    <source>
        <dbReference type="EMBL" id="QYL17937.1"/>
    </source>
</evidence>
<dbReference type="PANTHER" id="PTHR24321:SF14">
    <property type="entry name" value="SHORT-CHAIN TYPE DEHYDROGENASE_REDUCTASE BLR2146-RELATED"/>
    <property type="match status" value="1"/>
</dbReference>
<dbReference type="Pfam" id="PF13561">
    <property type="entry name" value="adh_short_C2"/>
    <property type="match status" value="1"/>
</dbReference>
<evidence type="ECO:0000256" key="3">
    <source>
        <dbReference type="SAM" id="MobiDB-lite"/>
    </source>
</evidence>
<organism evidence="4 5">
    <name type="scientific">Mycolicibacterium pallens</name>
    <dbReference type="NCBI Taxonomy" id="370524"/>
    <lineage>
        <taxon>Bacteria</taxon>
        <taxon>Bacillati</taxon>
        <taxon>Actinomycetota</taxon>
        <taxon>Actinomycetes</taxon>
        <taxon>Mycobacteriales</taxon>
        <taxon>Mycobacteriaceae</taxon>
        <taxon>Mycolicibacterium</taxon>
    </lineage>
</organism>
<sequence length="293" mass="30595">MSGCSSLRIPTAPRWNSSNSPAPQEHRRSCTVAPSAETTYWHPNSLSGHRVIVTGAARGVGRGITAALLERGASVLLVDRDPGVIGVAGSLADDHHAVPLVADLCDHSSYQHIIDVAVERLGGIDALINNAIATDEPKPFTDITMADYDLVFDIGPRATFFLMQAAYPVLKAGGGGSIVNFGSGSGTGGQKSFGAYAGAKEAIRGMSKVAALEWGVDNIRVNVVCPFANSAGVAGWSESFPDVYNKIVKGVPLRRIGDTHADIGAVVAFLVSPDASYMTAQTINIDGGMGTFR</sequence>
<dbReference type="Gene3D" id="3.40.50.720">
    <property type="entry name" value="NAD(P)-binding Rossmann-like Domain"/>
    <property type="match status" value="1"/>
</dbReference>
<proteinExistence type="inferred from homology"/>
<keyword evidence="2" id="KW-0560">Oxidoreductase</keyword>
<dbReference type="PANTHER" id="PTHR24321">
    <property type="entry name" value="DEHYDROGENASES, SHORT CHAIN"/>
    <property type="match status" value="1"/>
</dbReference>
<evidence type="ECO:0000313" key="5">
    <source>
        <dbReference type="Proteomes" id="UP000825367"/>
    </source>
</evidence>
<dbReference type="Proteomes" id="UP000825367">
    <property type="component" value="Chromosome"/>
</dbReference>
<accession>A0ABX8VK65</accession>
<dbReference type="SUPFAM" id="SSF51735">
    <property type="entry name" value="NAD(P)-binding Rossmann-fold domains"/>
    <property type="match status" value="1"/>
</dbReference>